<reference evidence="1" key="1">
    <citation type="journal article" date="2018" name="Genome Res.">
        <title>The genomic architecture and molecular evolution of ant odorant receptors.</title>
        <authorList>
            <person name="McKenzie S.K."/>
            <person name="Kronauer D.J.C."/>
        </authorList>
    </citation>
    <scope>NUCLEOTIDE SEQUENCE [LARGE SCALE GENOMIC DNA]</scope>
    <source>
        <strain evidence="1">Clonal line C1</strain>
    </source>
</reference>
<evidence type="ECO:0008006" key="2">
    <source>
        <dbReference type="Google" id="ProtNLM"/>
    </source>
</evidence>
<proteinExistence type="predicted"/>
<dbReference type="AlphaFoldDB" id="A0A3L8DEC9"/>
<protein>
    <recommendedName>
        <fullName evidence="2">HTH CENPB-type domain-containing protein</fullName>
    </recommendedName>
</protein>
<accession>A0A3L8DEC9</accession>
<dbReference type="EMBL" id="QOIP01000009">
    <property type="protein sequence ID" value="RLU18532.1"/>
    <property type="molecule type" value="Genomic_DNA"/>
</dbReference>
<comment type="caution">
    <text evidence="1">The sequence shown here is derived from an EMBL/GenBank/DDBJ whole genome shotgun (WGS) entry which is preliminary data.</text>
</comment>
<organism evidence="1">
    <name type="scientific">Ooceraea biroi</name>
    <name type="common">Clonal raider ant</name>
    <name type="synonym">Cerapachys biroi</name>
    <dbReference type="NCBI Taxonomy" id="2015173"/>
    <lineage>
        <taxon>Eukaryota</taxon>
        <taxon>Metazoa</taxon>
        <taxon>Ecdysozoa</taxon>
        <taxon>Arthropoda</taxon>
        <taxon>Hexapoda</taxon>
        <taxon>Insecta</taxon>
        <taxon>Pterygota</taxon>
        <taxon>Neoptera</taxon>
        <taxon>Endopterygota</taxon>
        <taxon>Hymenoptera</taxon>
        <taxon>Apocrita</taxon>
        <taxon>Aculeata</taxon>
        <taxon>Formicoidea</taxon>
        <taxon>Formicidae</taxon>
        <taxon>Dorylinae</taxon>
        <taxon>Ooceraea</taxon>
    </lineage>
</organism>
<name>A0A3L8DEC9_OOCBI</name>
<reference evidence="1" key="2">
    <citation type="submission" date="2018-07" db="EMBL/GenBank/DDBJ databases">
        <authorList>
            <person name="Mckenzie S.K."/>
            <person name="Kronauer D.J.C."/>
        </authorList>
    </citation>
    <scope>NUCLEOTIDE SEQUENCE</scope>
    <source>
        <strain evidence="1">Clonal line C1</strain>
    </source>
</reference>
<dbReference type="OrthoDB" id="7553339at2759"/>
<sequence length="277" mass="32259">MTPVNVVNIINMLVTTFQIANITQTPITPFEIEVHNEIRDILQNLQDVCSSFEHDYVLDFADPSEPHGAQIVEYITPAEKEEDEDSFEYEECIVDDEGGKIDLSYKRKAVEFWKSEKKARRTLTSVQNSFRKVKSLQQLYRWEASVEKDGKNADKFTFITEYVLQKFEEACDRKSIVHDMNLRLWALEAKKQVDLPEFKASKWWIWKFKNVYRIVSRKITTFRTQFTLQDIGNLKDIAKSFVSNVKSNIPGFGVEEIYTAVTSNRLHGSSLPKRNIL</sequence>
<gene>
    <name evidence="1" type="ORF">DMN91_008889</name>
</gene>
<dbReference type="Proteomes" id="UP000279307">
    <property type="component" value="Chromosome 9"/>
</dbReference>
<evidence type="ECO:0000313" key="1">
    <source>
        <dbReference type="EMBL" id="RLU18532.1"/>
    </source>
</evidence>